<dbReference type="Proteomes" id="UP000264702">
    <property type="component" value="Unassembled WGS sequence"/>
</dbReference>
<keyword evidence="7" id="KW-0676">Redox-active center</keyword>
<evidence type="ECO:0000256" key="4">
    <source>
        <dbReference type="ARBA" id="ARBA00022862"/>
    </source>
</evidence>
<keyword evidence="3" id="KW-0575">Peroxidase</keyword>
<dbReference type="Pfam" id="PF00578">
    <property type="entry name" value="AhpC-TSA"/>
    <property type="match status" value="1"/>
</dbReference>
<evidence type="ECO:0000256" key="2">
    <source>
        <dbReference type="ARBA" id="ARBA00013017"/>
    </source>
</evidence>
<dbReference type="AlphaFoldDB" id="A0A372IKM5"/>
<evidence type="ECO:0000256" key="5">
    <source>
        <dbReference type="ARBA" id="ARBA00023002"/>
    </source>
</evidence>
<comment type="caution">
    <text evidence="13">The sequence shown here is derived from an EMBL/GenBank/DDBJ whole genome shotgun (WGS) entry which is preliminary data.</text>
</comment>
<dbReference type="InterPro" id="IPR000866">
    <property type="entry name" value="AhpC/TSA"/>
</dbReference>
<dbReference type="PANTHER" id="PTHR42801">
    <property type="entry name" value="THIOREDOXIN-DEPENDENT PEROXIDE REDUCTASE"/>
    <property type="match status" value="1"/>
</dbReference>
<evidence type="ECO:0000259" key="12">
    <source>
        <dbReference type="PROSITE" id="PS51352"/>
    </source>
</evidence>
<evidence type="ECO:0000256" key="7">
    <source>
        <dbReference type="ARBA" id="ARBA00023284"/>
    </source>
</evidence>
<evidence type="ECO:0000256" key="8">
    <source>
        <dbReference type="ARBA" id="ARBA00032824"/>
    </source>
</evidence>
<gene>
    <name evidence="13" type="ORF">D0Y96_18515</name>
</gene>
<dbReference type="InterPro" id="IPR013766">
    <property type="entry name" value="Thioredoxin_domain"/>
</dbReference>
<proteinExistence type="inferred from homology"/>
<keyword evidence="14" id="KW-1185">Reference proteome</keyword>
<comment type="similarity">
    <text evidence="9">Belongs to the peroxiredoxin family. BCP/PrxQ subfamily.</text>
</comment>
<dbReference type="PANTHER" id="PTHR42801:SF7">
    <property type="entry name" value="SLL1159 PROTEIN"/>
    <property type="match status" value="1"/>
</dbReference>
<evidence type="ECO:0000256" key="3">
    <source>
        <dbReference type="ARBA" id="ARBA00022559"/>
    </source>
</evidence>
<comment type="function">
    <text evidence="1">Thiol-specific peroxidase that catalyzes the reduction of hydrogen peroxide and organic hydroperoxides to water and alcohols, respectively. Plays a role in cell protection against oxidative stress by detoxifying peroxides and as sensor of hydrogen peroxide-mediated signaling events.</text>
</comment>
<name>A0A372IKM5_9BACT</name>
<dbReference type="SUPFAM" id="SSF52833">
    <property type="entry name" value="Thioredoxin-like"/>
    <property type="match status" value="1"/>
</dbReference>
<keyword evidence="5" id="KW-0560">Oxidoreductase</keyword>
<dbReference type="GO" id="GO:0034599">
    <property type="term" value="P:cellular response to oxidative stress"/>
    <property type="evidence" value="ECO:0007669"/>
    <property type="project" value="TreeGrafter"/>
</dbReference>
<keyword evidence="6" id="KW-1015">Disulfide bond</keyword>
<feature type="domain" description="Thioredoxin" evidence="12">
    <location>
        <begin position="44"/>
        <end position="217"/>
    </location>
</feature>
<evidence type="ECO:0000313" key="13">
    <source>
        <dbReference type="EMBL" id="RFU15133.1"/>
    </source>
</evidence>
<sequence>MPHLQNQLDQITQNTRTLVQPERLEINERSIAELFATGIEENILPAGEQAPDFALPDASGRQVRLSDLLALGPLVLNFFRGRWCPYCITELEAWRDLYPVIRERGALVIGISPQLERQNDFTAGQHSVPFPLLTDKECFVANKFGLVWTVPLYLQNYYRSILVNIPYINGESSWKLPLPATYIIAQDGKILYAEAHADFRVRPEPEEVLRALPAFARPE</sequence>
<evidence type="ECO:0000256" key="11">
    <source>
        <dbReference type="ARBA" id="ARBA00049091"/>
    </source>
</evidence>
<dbReference type="Gene3D" id="3.40.30.10">
    <property type="entry name" value="Glutaredoxin"/>
    <property type="match status" value="1"/>
</dbReference>
<evidence type="ECO:0000313" key="14">
    <source>
        <dbReference type="Proteomes" id="UP000264702"/>
    </source>
</evidence>
<dbReference type="EC" id="1.11.1.24" evidence="2"/>
<dbReference type="GO" id="GO:0005737">
    <property type="term" value="C:cytoplasm"/>
    <property type="evidence" value="ECO:0007669"/>
    <property type="project" value="TreeGrafter"/>
</dbReference>
<dbReference type="CDD" id="cd02970">
    <property type="entry name" value="PRX_like2"/>
    <property type="match status" value="1"/>
</dbReference>
<organism evidence="13 14">
    <name type="scientific">Paracidobacterium acidisoli</name>
    <dbReference type="NCBI Taxonomy" id="2303751"/>
    <lineage>
        <taxon>Bacteria</taxon>
        <taxon>Pseudomonadati</taxon>
        <taxon>Acidobacteriota</taxon>
        <taxon>Terriglobia</taxon>
        <taxon>Terriglobales</taxon>
        <taxon>Acidobacteriaceae</taxon>
        <taxon>Paracidobacterium</taxon>
    </lineage>
</organism>
<reference evidence="13 14" key="1">
    <citation type="submission" date="2018-08" db="EMBL/GenBank/DDBJ databases">
        <title>Acidipila sp. 4G-K13, an acidobacterium isolated from forest soil.</title>
        <authorList>
            <person name="Gao Z.-H."/>
            <person name="Qiu L.-H."/>
        </authorList>
    </citation>
    <scope>NUCLEOTIDE SEQUENCE [LARGE SCALE GENOMIC DNA]</scope>
    <source>
        <strain evidence="13 14">4G-K13</strain>
    </source>
</reference>
<dbReference type="GO" id="GO:0008379">
    <property type="term" value="F:thioredoxin peroxidase activity"/>
    <property type="evidence" value="ECO:0007669"/>
    <property type="project" value="TreeGrafter"/>
</dbReference>
<dbReference type="OrthoDB" id="9809746at2"/>
<dbReference type="PROSITE" id="PS51352">
    <property type="entry name" value="THIOREDOXIN_2"/>
    <property type="match status" value="1"/>
</dbReference>
<dbReference type="InterPro" id="IPR036249">
    <property type="entry name" value="Thioredoxin-like_sf"/>
</dbReference>
<dbReference type="GO" id="GO:0045454">
    <property type="term" value="P:cell redox homeostasis"/>
    <property type="evidence" value="ECO:0007669"/>
    <property type="project" value="TreeGrafter"/>
</dbReference>
<evidence type="ECO:0000256" key="9">
    <source>
        <dbReference type="ARBA" id="ARBA00038489"/>
    </source>
</evidence>
<protein>
    <recommendedName>
        <fullName evidence="2">thioredoxin-dependent peroxiredoxin</fullName>
        <ecNumber evidence="2">1.11.1.24</ecNumber>
    </recommendedName>
    <alternativeName>
        <fullName evidence="8">Thioredoxin peroxidase</fullName>
    </alternativeName>
    <alternativeName>
        <fullName evidence="10">Thioredoxin-dependent peroxiredoxin Bcp</fullName>
    </alternativeName>
</protein>
<evidence type="ECO:0000256" key="6">
    <source>
        <dbReference type="ARBA" id="ARBA00023157"/>
    </source>
</evidence>
<evidence type="ECO:0000256" key="10">
    <source>
        <dbReference type="ARBA" id="ARBA00042639"/>
    </source>
</evidence>
<dbReference type="EMBL" id="QVQT01000007">
    <property type="protein sequence ID" value="RFU15133.1"/>
    <property type="molecule type" value="Genomic_DNA"/>
</dbReference>
<dbReference type="InterPro" id="IPR050924">
    <property type="entry name" value="Peroxiredoxin_BCP/PrxQ"/>
</dbReference>
<evidence type="ECO:0000256" key="1">
    <source>
        <dbReference type="ARBA" id="ARBA00003330"/>
    </source>
</evidence>
<keyword evidence="4" id="KW-0049">Antioxidant</keyword>
<comment type="catalytic activity">
    <reaction evidence="11">
        <text>a hydroperoxide + [thioredoxin]-dithiol = an alcohol + [thioredoxin]-disulfide + H2O</text>
        <dbReference type="Rhea" id="RHEA:62620"/>
        <dbReference type="Rhea" id="RHEA-COMP:10698"/>
        <dbReference type="Rhea" id="RHEA-COMP:10700"/>
        <dbReference type="ChEBI" id="CHEBI:15377"/>
        <dbReference type="ChEBI" id="CHEBI:29950"/>
        <dbReference type="ChEBI" id="CHEBI:30879"/>
        <dbReference type="ChEBI" id="CHEBI:35924"/>
        <dbReference type="ChEBI" id="CHEBI:50058"/>
        <dbReference type="EC" id="1.11.1.24"/>
    </reaction>
</comment>
<accession>A0A372IKM5</accession>
<dbReference type="RefSeq" id="WP_117302973.1">
    <property type="nucleotide sequence ID" value="NZ_QVQT02000007.1"/>
</dbReference>